<dbReference type="PRINTS" id="PR00099">
    <property type="entry name" value="CPSGATASE"/>
</dbReference>
<name>A0A512DVJ2_9PROT</name>
<dbReference type="FunFam" id="3.40.50.880:FF:000003">
    <property type="entry name" value="Anthranilate synthase component II"/>
    <property type="match status" value="1"/>
</dbReference>
<evidence type="ECO:0000256" key="1">
    <source>
        <dbReference type="ARBA" id="ARBA00005970"/>
    </source>
</evidence>
<dbReference type="AlphaFoldDB" id="A0A512DVJ2"/>
<dbReference type="NCBIfam" id="TIGR00553">
    <property type="entry name" value="pabB"/>
    <property type="match status" value="1"/>
</dbReference>
<dbReference type="NCBIfam" id="TIGR00566">
    <property type="entry name" value="trpG_papA"/>
    <property type="match status" value="1"/>
</dbReference>
<evidence type="ECO:0000313" key="9">
    <source>
        <dbReference type="EMBL" id="GEO40485.1"/>
    </source>
</evidence>
<reference evidence="9 10" key="1">
    <citation type="submission" date="2019-07" db="EMBL/GenBank/DDBJ databases">
        <title>Whole genome shotgun sequence of Skermanella aerolata NBRC 106429.</title>
        <authorList>
            <person name="Hosoyama A."/>
            <person name="Uohara A."/>
            <person name="Ohji S."/>
            <person name="Ichikawa N."/>
        </authorList>
    </citation>
    <scope>NUCLEOTIDE SEQUENCE [LARGE SCALE GENOMIC DNA]</scope>
    <source>
        <strain evidence="9 10">NBRC 106429</strain>
    </source>
</reference>
<dbReference type="PRINTS" id="PR00096">
    <property type="entry name" value="GATASE"/>
</dbReference>
<evidence type="ECO:0000256" key="2">
    <source>
        <dbReference type="ARBA" id="ARBA00013139"/>
    </source>
</evidence>
<comment type="caution">
    <text evidence="9">The sequence shown here is derived from an EMBL/GenBank/DDBJ whole genome shotgun (WGS) entry which is preliminary data.</text>
</comment>
<evidence type="ECO:0000256" key="5">
    <source>
        <dbReference type="SAM" id="MobiDB-lite"/>
    </source>
</evidence>
<feature type="domain" description="Chorismate-utilising enzyme C-terminal" evidence="7">
    <location>
        <begin position="411"/>
        <end position="664"/>
    </location>
</feature>
<dbReference type="Gene3D" id="3.40.50.880">
    <property type="match status" value="1"/>
</dbReference>
<dbReference type="GO" id="GO:0005737">
    <property type="term" value="C:cytoplasm"/>
    <property type="evidence" value="ECO:0007669"/>
    <property type="project" value="TreeGrafter"/>
</dbReference>
<accession>A0A512DVJ2</accession>
<dbReference type="GO" id="GO:0009396">
    <property type="term" value="P:folic acid-containing compound biosynthetic process"/>
    <property type="evidence" value="ECO:0007669"/>
    <property type="project" value="InterPro"/>
</dbReference>
<dbReference type="EMBL" id="BJYZ01000021">
    <property type="protein sequence ID" value="GEO40485.1"/>
    <property type="molecule type" value="Genomic_DNA"/>
</dbReference>
<dbReference type="Proteomes" id="UP000321523">
    <property type="component" value="Unassembled WGS sequence"/>
</dbReference>
<dbReference type="PROSITE" id="PS51273">
    <property type="entry name" value="GATASE_TYPE_1"/>
    <property type="match status" value="1"/>
</dbReference>
<proteinExistence type="inferred from homology"/>
<comment type="similarity">
    <text evidence="1">In the C-terminal section; belongs to the anthranilate synthase component I family.</text>
</comment>
<dbReference type="PRINTS" id="PR00097">
    <property type="entry name" value="ANTSNTHASEII"/>
</dbReference>
<sequence>MRTLIIDNYDSFTYNVFHLLALVNGCEPLVVRNDALSWDELQRLDYDNVVLSPGPGTPTLDADFGICARLIREETAPVLGICLGHQGICHVLGGVVERAPVPMHGRVSGIHHTGSGLFQGLPSPFRAVRYHSLVAVPPLPPGLRATAWTEDGLIMAVEHETRPLWGVQFHPESILSEHGDTLLRNFRDLTARYAANRPRGKPRASRTTAKATQRRAEGPAAWRLQYRRIGGAVDPAAAFRLLFANSSNAFWLDGAALPAGGFSYMGDDGGPNASVHSHRSGTMAGPDENILTFVQRRLAGIDIDAQLAPFPFKGGFVGYLGYELRTEDGWRATPSSPHPDAQLIFPGRFLCFDHGEEAVYAVTVAPEGGDPELDWLTHCSTTLERLELDATPAEEWDAAGPPAISWHHSTPDYLRLIEACLEEIRAGESYEVCLTNRLYLPPLDDPLGTYLLLRRLNPAPHAAYLRFGELSVLCSSPEQFLRIDPAGTVRTKPIKGTRRRGKTPEEDARLRAALAGDEKDRSENLMITDLLRNDLGRVCQVGSVHVPSLMDVESYRTVHQLVTTVEGRLRPECDAVDCFRATFPGGSMTGAPKRRTMEIIERLEGTPRGIYSGSIGFFSLDGAADLNIVIRTIVSDGQTSTVGTGGAIVALSNPADEVAEIELKAAALVAAVTKSRSKVREPEE</sequence>
<dbReference type="Gene3D" id="3.60.120.10">
    <property type="entry name" value="Anthranilate synthase"/>
    <property type="match status" value="1"/>
</dbReference>
<feature type="domain" description="Glutamine amidotransferase" evidence="6">
    <location>
        <begin position="4"/>
        <end position="186"/>
    </location>
</feature>
<evidence type="ECO:0000256" key="4">
    <source>
        <dbReference type="ARBA" id="ARBA00022962"/>
    </source>
</evidence>
<keyword evidence="4" id="KW-0315">Glutamine amidotransferase</keyword>
<dbReference type="InterPro" id="IPR006221">
    <property type="entry name" value="TrpG/PapA_dom"/>
</dbReference>
<evidence type="ECO:0000256" key="3">
    <source>
        <dbReference type="ARBA" id="ARBA00022679"/>
    </source>
</evidence>
<organism evidence="9 10">
    <name type="scientific">Skermanella aerolata</name>
    <dbReference type="NCBI Taxonomy" id="393310"/>
    <lineage>
        <taxon>Bacteria</taxon>
        <taxon>Pseudomonadati</taxon>
        <taxon>Pseudomonadota</taxon>
        <taxon>Alphaproteobacteria</taxon>
        <taxon>Rhodospirillales</taxon>
        <taxon>Azospirillaceae</taxon>
        <taxon>Skermanella</taxon>
    </lineage>
</organism>
<keyword evidence="10" id="KW-1185">Reference proteome</keyword>
<dbReference type="InterPro" id="IPR017926">
    <property type="entry name" value="GATASE"/>
</dbReference>
<evidence type="ECO:0000259" key="6">
    <source>
        <dbReference type="Pfam" id="PF00117"/>
    </source>
</evidence>
<dbReference type="InterPro" id="IPR019999">
    <property type="entry name" value="Anth_synth_I-like"/>
</dbReference>
<dbReference type="GO" id="GO:0000162">
    <property type="term" value="P:L-tryptophan biosynthetic process"/>
    <property type="evidence" value="ECO:0007669"/>
    <property type="project" value="TreeGrafter"/>
</dbReference>
<dbReference type="InterPro" id="IPR006805">
    <property type="entry name" value="Anth_synth_I_N"/>
</dbReference>
<dbReference type="CDD" id="cd01743">
    <property type="entry name" value="GATase1_Anthranilate_Synthase"/>
    <property type="match status" value="1"/>
</dbReference>
<feature type="domain" description="Anthranilate synthase component I N-terminal" evidence="8">
    <location>
        <begin position="233"/>
        <end position="360"/>
    </location>
</feature>
<gene>
    <name evidence="9" type="ORF">SAE02_46330</name>
</gene>
<dbReference type="PANTHER" id="PTHR11236">
    <property type="entry name" value="AMINOBENZOATE/ANTHRANILATE SYNTHASE"/>
    <property type="match status" value="1"/>
</dbReference>
<evidence type="ECO:0000313" key="10">
    <source>
        <dbReference type="Proteomes" id="UP000321523"/>
    </source>
</evidence>
<dbReference type="GO" id="GO:0008153">
    <property type="term" value="P:4-aminobenzoate biosynthetic process"/>
    <property type="evidence" value="ECO:0007669"/>
    <property type="project" value="TreeGrafter"/>
</dbReference>
<dbReference type="EC" id="2.6.1.85" evidence="2"/>
<dbReference type="InterPro" id="IPR029062">
    <property type="entry name" value="Class_I_gatase-like"/>
</dbReference>
<dbReference type="SUPFAM" id="SSF56322">
    <property type="entry name" value="ADC synthase"/>
    <property type="match status" value="1"/>
</dbReference>
<protein>
    <recommendedName>
        <fullName evidence="2">aminodeoxychorismate synthase</fullName>
        <ecNumber evidence="2">2.6.1.85</ecNumber>
    </recommendedName>
</protein>
<dbReference type="SUPFAM" id="SSF52317">
    <property type="entry name" value="Class I glutamine amidotransferase-like"/>
    <property type="match status" value="1"/>
</dbReference>
<dbReference type="InterPro" id="IPR005802">
    <property type="entry name" value="ADC_synth_comp_1"/>
</dbReference>
<dbReference type="PANTHER" id="PTHR11236:SF18">
    <property type="entry name" value="AMINODEOXYCHORISMATE SYNTHASE"/>
    <property type="match status" value="1"/>
</dbReference>
<feature type="region of interest" description="Disordered" evidence="5">
    <location>
        <begin position="194"/>
        <end position="216"/>
    </location>
</feature>
<dbReference type="RefSeq" id="WP_044430045.1">
    <property type="nucleotide sequence ID" value="NZ_BJYZ01000021.1"/>
</dbReference>
<dbReference type="GO" id="GO:0046820">
    <property type="term" value="F:4-amino-4-deoxychorismate synthase activity"/>
    <property type="evidence" value="ECO:0007669"/>
    <property type="project" value="UniProtKB-EC"/>
</dbReference>
<dbReference type="Pfam" id="PF04715">
    <property type="entry name" value="Anth_synt_I_N"/>
    <property type="match status" value="1"/>
</dbReference>
<evidence type="ECO:0000259" key="7">
    <source>
        <dbReference type="Pfam" id="PF00425"/>
    </source>
</evidence>
<dbReference type="InterPro" id="IPR005801">
    <property type="entry name" value="ADC_synthase"/>
</dbReference>
<evidence type="ECO:0000259" key="8">
    <source>
        <dbReference type="Pfam" id="PF04715"/>
    </source>
</evidence>
<dbReference type="Pfam" id="PF00117">
    <property type="entry name" value="GATase"/>
    <property type="match status" value="1"/>
</dbReference>
<dbReference type="OrthoDB" id="9803598at2"/>
<dbReference type="Pfam" id="PF00425">
    <property type="entry name" value="Chorismate_bind"/>
    <property type="match status" value="1"/>
</dbReference>
<dbReference type="InterPro" id="IPR015890">
    <property type="entry name" value="Chorismate_C"/>
</dbReference>
<keyword evidence="3" id="KW-0808">Transferase</keyword>